<protein>
    <recommendedName>
        <fullName evidence="1">Large polyvalent protein-associated domain-containing protein</fullName>
    </recommendedName>
</protein>
<gene>
    <name evidence="2" type="ORF">MEC_00039</name>
</gene>
<dbReference type="InterPro" id="IPR040677">
    <property type="entry name" value="LPD7"/>
</dbReference>
<reference evidence="2 3" key="1">
    <citation type="submission" date="2012-03" db="EMBL/GenBank/DDBJ databases">
        <title>The Genome Sequence of Bartonella alsatica IBS 382.</title>
        <authorList>
            <consortium name="The Broad Institute Genome Sequencing Platform"/>
            <consortium name="The Broad Institute Genome Sequencing Center for Infectious Disease"/>
            <person name="Feldgarden M."/>
            <person name="Kirby J."/>
            <person name="Kosoy M."/>
            <person name="Birtles R."/>
            <person name="Probert W.S."/>
            <person name="Chiaraviglio L."/>
            <person name="Young S.K."/>
            <person name="Zeng Q."/>
            <person name="Gargeya S."/>
            <person name="Fitzgerald M."/>
            <person name="Haas B."/>
            <person name="Abouelleil A."/>
            <person name="Alvarado L."/>
            <person name="Arachchi H.M."/>
            <person name="Berlin A."/>
            <person name="Chapman S.B."/>
            <person name="Gearin G."/>
            <person name="Goldberg J."/>
            <person name="Griggs A."/>
            <person name="Gujja S."/>
            <person name="Hansen M."/>
            <person name="Heiman D."/>
            <person name="Howarth C."/>
            <person name="Larimer J."/>
            <person name="Lui A."/>
            <person name="MacDonald P.J.P."/>
            <person name="McCowen C."/>
            <person name="Montmayeur A."/>
            <person name="Murphy C."/>
            <person name="Neiman D."/>
            <person name="Pearson M."/>
            <person name="Priest M."/>
            <person name="Roberts A."/>
            <person name="Saif S."/>
            <person name="Shea T."/>
            <person name="Sisk P."/>
            <person name="Stolte C."/>
            <person name="Sykes S."/>
            <person name="Wortman J."/>
            <person name="Nusbaum C."/>
            <person name="Birren B."/>
        </authorList>
    </citation>
    <scope>NUCLEOTIDE SEQUENCE [LARGE SCALE GENOMIC DNA]</scope>
    <source>
        <strain evidence="2 3">IBS 382</strain>
    </source>
</reference>
<comment type="caution">
    <text evidence="2">The sequence shown here is derived from an EMBL/GenBank/DDBJ whole genome shotgun (WGS) entry which is preliminary data.</text>
</comment>
<sequence>MYKSVDGGTIIDAGEKIHAQKFTTGSAYIALSLAVEKFKDQPLVLNGTEEFKKEVARLAGIHGMNVVFSDPVLNILKNEVGQHDRNNTNDSIQEWIKDRNQYAGSLFYVAWRGEEDIFNYYAGRRKIGEKTVLLFEINSKIFVKEISKRGFI</sequence>
<dbReference type="PATRIC" id="fig|1094551.3.peg.55"/>
<feature type="domain" description="Large polyvalent protein-associated" evidence="1">
    <location>
        <begin position="6"/>
        <end position="77"/>
    </location>
</feature>
<dbReference type="Pfam" id="PF18821">
    <property type="entry name" value="LPD7"/>
    <property type="match status" value="1"/>
</dbReference>
<accession>J0PUI9</accession>
<evidence type="ECO:0000313" key="3">
    <source>
        <dbReference type="Proteomes" id="UP000008761"/>
    </source>
</evidence>
<evidence type="ECO:0000313" key="2">
    <source>
        <dbReference type="EMBL" id="EJF76236.1"/>
    </source>
</evidence>
<proteinExistence type="predicted"/>
<dbReference type="AlphaFoldDB" id="J0PUI9"/>
<name>J0PUI9_9HYPH</name>
<dbReference type="EMBL" id="AIME01000001">
    <property type="protein sequence ID" value="EJF76236.1"/>
    <property type="molecule type" value="Genomic_DNA"/>
</dbReference>
<dbReference type="HOGENOM" id="CLU_1718735_0_0_5"/>
<dbReference type="RefSeq" id="WP_005864496.1">
    <property type="nucleotide sequence ID" value="NZ_JH725020.1"/>
</dbReference>
<dbReference type="Proteomes" id="UP000008761">
    <property type="component" value="Unassembled WGS sequence"/>
</dbReference>
<dbReference type="STRING" id="1094551.MEC_00039"/>
<evidence type="ECO:0000259" key="1">
    <source>
        <dbReference type="Pfam" id="PF18821"/>
    </source>
</evidence>
<organism evidence="2 3">
    <name type="scientific">Bartonella alsatica IBS 382</name>
    <dbReference type="NCBI Taxonomy" id="1094551"/>
    <lineage>
        <taxon>Bacteria</taxon>
        <taxon>Pseudomonadati</taxon>
        <taxon>Pseudomonadota</taxon>
        <taxon>Alphaproteobacteria</taxon>
        <taxon>Hyphomicrobiales</taxon>
        <taxon>Bartonellaceae</taxon>
        <taxon>Bartonella</taxon>
    </lineage>
</organism>